<feature type="non-terminal residue" evidence="1">
    <location>
        <position position="1"/>
    </location>
</feature>
<sequence length="230" mass="26551">RDVKKLDRQDDRAAARLFSASTLEFIIQHNSTNLGLIAYLFVFGEMVDAYQNRKMSHLERIKLLLRAKFFKEIWKSFLKEAGYSTCRHFISKEADDIMDIVIDGYLGLVYIHRDTLIIRFPLLPWMHGTEPNEHSFGFLRIMIPDFTMLDVLRAIPKLRVRLMAACKQKNSKVNLQRSAAGYTHTYSDGDDADLHFLSIFPSDAKISSTAKDAYEEAVMIWEILGYYPSA</sequence>
<feature type="non-terminal residue" evidence="1">
    <location>
        <position position="230"/>
    </location>
</feature>
<dbReference type="EMBL" id="KN817522">
    <property type="protein sequence ID" value="KJA28106.1"/>
    <property type="molecule type" value="Genomic_DNA"/>
</dbReference>
<accession>A0A0D2PHZ0</accession>
<gene>
    <name evidence="1" type="ORF">HYPSUDRAFT_93316</name>
</gene>
<dbReference type="Proteomes" id="UP000054270">
    <property type="component" value="Unassembled WGS sequence"/>
</dbReference>
<evidence type="ECO:0000313" key="1">
    <source>
        <dbReference type="EMBL" id="KJA28106.1"/>
    </source>
</evidence>
<keyword evidence="2" id="KW-1185">Reference proteome</keyword>
<name>A0A0D2PHZ0_HYPSF</name>
<dbReference type="OMA" id="HTHFITR"/>
<dbReference type="STRING" id="945553.A0A0D2PHZ0"/>
<proteinExistence type="predicted"/>
<dbReference type="AlphaFoldDB" id="A0A0D2PHZ0"/>
<reference evidence="2" key="1">
    <citation type="submission" date="2014-04" db="EMBL/GenBank/DDBJ databases">
        <title>Evolutionary Origins and Diversification of the Mycorrhizal Mutualists.</title>
        <authorList>
            <consortium name="DOE Joint Genome Institute"/>
            <consortium name="Mycorrhizal Genomics Consortium"/>
            <person name="Kohler A."/>
            <person name="Kuo A."/>
            <person name="Nagy L.G."/>
            <person name="Floudas D."/>
            <person name="Copeland A."/>
            <person name="Barry K.W."/>
            <person name="Cichocki N."/>
            <person name="Veneault-Fourrey C."/>
            <person name="LaButti K."/>
            <person name="Lindquist E.A."/>
            <person name="Lipzen A."/>
            <person name="Lundell T."/>
            <person name="Morin E."/>
            <person name="Murat C."/>
            <person name="Riley R."/>
            <person name="Ohm R."/>
            <person name="Sun H."/>
            <person name="Tunlid A."/>
            <person name="Henrissat B."/>
            <person name="Grigoriev I.V."/>
            <person name="Hibbett D.S."/>
            <person name="Martin F."/>
        </authorList>
    </citation>
    <scope>NUCLEOTIDE SEQUENCE [LARGE SCALE GENOMIC DNA]</scope>
    <source>
        <strain evidence="2">FD-334 SS-4</strain>
    </source>
</reference>
<dbReference type="OrthoDB" id="73076at2759"/>
<organism evidence="1 2">
    <name type="scientific">Hypholoma sublateritium (strain FD-334 SS-4)</name>
    <dbReference type="NCBI Taxonomy" id="945553"/>
    <lineage>
        <taxon>Eukaryota</taxon>
        <taxon>Fungi</taxon>
        <taxon>Dikarya</taxon>
        <taxon>Basidiomycota</taxon>
        <taxon>Agaricomycotina</taxon>
        <taxon>Agaricomycetes</taxon>
        <taxon>Agaricomycetidae</taxon>
        <taxon>Agaricales</taxon>
        <taxon>Agaricineae</taxon>
        <taxon>Strophariaceae</taxon>
        <taxon>Hypholoma</taxon>
    </lineage>
</organism>
<protein>
    <submittedName>
        <fullName evidence="1">Uncharacterized protein</fullName>
    </submittedName>
</protein>
<evidence type="ECO:0000313" key="2">
    <source>
        <dbReference type="Proteomes" id="UP000054270"/>
    </source>
</evidence>